<name>A0A455T1U4_9CHLR</name>
<keyword evidence="1" id="KW-1133">Transmembrane helix</keyword>
<dbReference type="EMBL" id="AP019377">
    <property type="protein sequence ID" value="BBH93261.1"/>
    <property type="molecule type" value="Genomic_DNA"/>
</dbReference>
<dbReference type="InterPro" id="IPR006311">
    <property type="entry name" value="TAT_signal"/>
</dbReference>
<keyword evidence="1" id="KW-0472">Membrane</keyword>
<gene>
    <name evidence="2" type="ORF">KTA_14600</name>
</gene>
<proteinExistence type="predicted"/>
<evidence type="ECO:0008006" key="3">
    <source>
        <dbReference type="Google" id="ProtNLM"/>
    </source>
</evidence>
<dbReference type="SUPFAM" id="SSF47240">
    <property type="entry name" value="Ferritin-like"/>
    <property type="match status" value="1"/>
</dbReference>
<accession>A0A455T1U4</accession>
<dbReference type="AlphaFoldDB" id="A0A455T1U4"/>
<evidence type="ECO:0000256" key="1">
    <source>
        <dbReference type="SAM" id="Phobius"/>
    </source>
</evidence>
<organism evidence="2">
    <name type="scientific">Thermogemmatispora argillosa</name>
    <dbReference type="NCBI Taxonomy" id="2045280"/>
    <lineage>
        <taxon>Bacteria</taxon>
        <taxon>Bacillati</taxon>
        <taxon>Chloroflexota</taxon>
        <taxon>Ktedonobacteria</taxon>
        <taxon>Thermogemmatisporales</taxon>
        <taxon>Thermogemmatisporaceae</taxon>
        <taxon>Thermogemmatispora</taxon>
    </lineage>
</organism>
<feature type="transmembrane region" description="Helical" evidence="1">
    <location>
        <begin position="24"/>
        <end position="45"/>
    </location>
</feature>
<reference evidence="2" key="1">
    <citation type="submission" date="2018-12" db="EMBL/GenBank/DDBJ databases">
        <title>Novel natural products biosynthetic potential of the class Ktedonobacteria.</title>
        <authorList>
            <person name="Zheng Y."/>
            <person name="Saitou A."/>
            <person name="Wang C.M."/>
            <person name="Toyoda A."/>
            <person name="Minakuchi Y."/>
            <person name="Sekiguchi Y."/>
            <person name="Ueda K."/>
            <person name="Takano H."/>
            <person name="Sakai Y."/>
            <person name="Yokota A."/>
            <person name="Yabe S."/>
        </authorList>
    </citation>
    <scope>NUCLEOTIDE SEQUENCE</scope>
    <source>
        <strain evidence="2">A3-2</strain>
    </source>
</reference>
<keyword evidence="1" id="KW-0812">Transmembrane</keyword>
<dbReference type="PROSITE" id="PS51318">
    <property type="entry name" value="TAT"/>
    <property type="match status" value="1"/>
</dbReference>
<protein>
    <recommendedName>
        <fullName evidence="3">Ferritin-like domain-containing protein</fullName>
    </recommendedName>
</protein>
<sequence>MRISIDQSYGSAGKTPARQGRRRFLRRATAGLAVGGLGLATLGTIGRPLPVRAQGALAERLVTLDDAVTQILSIARTAEQLAVTFYSNGIANADALGLSGDDLSYLKAALVEEQIHQQFFAANGGQSLAETFSFPKGAQTFSDLKTFIQTQQELEGVFDSAFLAAIKEFAAMGRPDLAQVAGQIACIEAEHRALGRVIGGLRPADNWAFTPVLIASVADAPQVVQDAGYLSPTDGNSYRYHEVSIEDAGVEQRVPFVASSGVGRG</sequence>
<evidence type="ECO:0000313" key="2">
    <source>
        <dbReference type="EMBL" id="BBH93261.1"/>
    </source>
</evidence>
<dbReference type="InterPro" id="IPR009078">
    <property type="entry name" value="Ferritin-like_SF"/>
</dbReference>
<dbReference type="Pfam" id="PF13668">
    <property type="entry name" value="Ferritin_2"/>
    <property type="match status" value="1"/>
</dbReference>